<evidence type="ECO:0000313" key="2">
    <source>
        <dbReference type="Proteomes" id="UP000294575"/>
    </source>
</evidence>
<comment type="caution">
    <text evidence="1">The sequence shown here is derived from an EMBL/GenBank/DDBJ whole genome shotgun (WGS) entry which is preliminary data.</text>
</comment>
<proteinExistence type="predicted"/>
<gene>
    <name evidence="1" type="ORF">DFQ45_10638</name>
</gene>
<dbReference type="SUPFAM" id="SSF53474">
    <property type="entry name" value="alpha/beta-Hydrolases"/>
    <property type="match status" value="1"/>
</dbReference>
<dbReference type="InterPro" id="IPR029058">
    <property type="entry name" value="AB_hydrolase_fold"/>
</dbReference>
<reference evidence="1 2" key="1">
    <citation type="submission" date="2019-03" db="EMBL/GenBank/DDBJ databases">
        <title>Genomic Encyclopedia of Type Strains, Phase IV (KMG-IV): sequencing the most valuable type-strain genomes for metagenomic binning, comparative biology and taxonomic classification.</title>
        <authorList>
            <person name="Goeker M."/>
        </authorList>
    </citation>
    <scope>NUCLEOTIDE SEQUENCE [LARGE SCALE GENOMIC DNA]</scope>
    <source>
        <strain evidence="1 2">DSM 28679</strain>
    </source>
</reference>
<protein>
    <recommendedName>
        <fullName evidence="3">DUF726 domain-containing protein</fullName>
    </recommendedName>
</protein>
<keyword evidence="2" id="KW-1185">Reference proteome</keyword>
<dbReference type="AlphaFoldDB" id="A0A4R6TYA8"/>
<dbReference type="EMBL" id="SNYK01000006">
    <property type="protein sequence ID" value="TDQ37812.1"/>
    <property type="molecule type" value="Genomic_DNA"/>
</dbReference>
<organism evidence="1 2">
    <name type="scientific">Thiopseudomonas denitrificans</name>
    <dbReference type="NCBI Taxonomy" id="1501432"/>
    <lineage>
        <taxon>Bacteria</taxon>
        <taxon>Pseudomonadati</taxon>
        <taxon>Pseudomonadota</taxon>
        <taxon>Gammaproteobacteria</taxon>
        <taxon>Pseudomonadales</taxon>
        <taxon>Pseudomonadaceae</taxon>
        <taxon>Thiopseudomonas</taxon>
    </lineage>
</organism>
<evidence type="ECO:0000313" key="1">
    <source>
        <dbReference type="EMBL" id="TDQ37812.1"/>
    </source>
</evidence>
<name>A0A4R6TYA8_9GAMM</name>
<evidence type="ECO:0008006" key="3">
    <source>
        <dbReference type="Google" id="ProtNLM"/>
    </source>
</evidence>
<accession>A0A4R6TYA8</accession>
<sequence length="256" mass="28595">MPQAFQFTSSGNNYRARHLNLFVHGYLSASDERDRSRLLRCVPPLPDDEDAFWDSGSMREVWIKVLQGAAGSFGLSKLGLARGVAVAAFGGYRHYSSKKSQTRNLALALLPELQAYARQHYPDLQSISLYGHSLGARLLIEALLAGTPADSLSILELVFMGGARALSNGEQEQILPQVRERVCNFYSRSDRVLMVRPTTGKYIGRHPLPEPLLPAPAHVINRDLDIGHTDYWYILYSILQQVRGRDVTQSKPSDDE</sequence>
<dbReference type="RefSeq" id="WP_101495965.1">
    <property type="nucleotide sequence ID" value="NZ_LNJZ01000003.1"/>
</dbReference>
<dbReference type="Proteomes" id="UP000294575">
    <property type="component" value="Unassembled WGS sequence"/>
</dbReference>